<name>A0A7S3WXS3_EMIHU</name>
<feature type="compositionally biased region" description="Basic residues" evidence="1">
    <location>
        <begin position="354"/>
        <end position="368"/>
    </location>
</feature>
<protein>
    <recommendedName>
        <fullName evidence="3">F-box domain-containing protein</fullName>
    </recommendedName>
</protein>
<feature type="region of interest" description="Disordered" evidence="1">
    <location>
        <begin position="346"/>
        <end position="378"/>
    </location>
</feature>
<gene>
    <name evidence="2" type="ORF">EHUX00137_LOCUS37883</name>
</gene>
<organism evidence="2">
    <name type="scientific">Emiliania huxleyi</name>
    <name type="common">Coccolithophore</name>
    <name type="synonym">Pontosphaera huxleyi</name>
    <dbReference type="NCBI Taxonomy" id="2903"/>
    <lineage>
        <taxon>Eukaryota</taxon>
        <taxon>Haptista</taxon>
        <taxon>Haptophyta</taxon>
        <taxon>Prymnesiophyceae</taxon>
        <taxon>Isochrysidales</taxon>
        <taxon>Noelaerhabdaceae</taxon>
        <taxon>Emiliania</taxon>
    </lineage>
</organism>
<feature type="compositionally biased region" description="Low complexity" evidence="1">
    <location>
        <begin position="369"/>
        <end position="378"/>
    </location>
</feature>
<dbReference type="SUPFAM" id="SSF81383">
    <property type="entry name" value="F-box domain"/>
    <property type="match status" value="1"/>
</dbReference>
<dbReference type="InterPro" id="IPR036047">
    <property type="entry name" value="F-box-like_dom_sf"/>
</dbReference>
<reference evidence="2" key="1">
    <citation type="submission" date="2021-01" db="EMBL/GenBank/DDBJ databases">
        <authorList>
            <person name="Corre E."/>
            <person name="Pelletier E."/>
            <person name="Niang G."/>
            <person name="Scheremetjew M."/>
            <person name="Finn R."/>
            <person name="Kale V."/>
            <person name="Holt S."/>
            <person name="Cochrane G."/>
            <person name="Meng A."/>
            <person name="Brown T."/>
            <person name="Cohen L."/>
        </authorList>
    </citation>
    <scope>NUCLEOTIDE SEQUENCE</scope>
    <source>
        <strain evidence="2">379</strain>
    </source>
</reference>
<feature type="region of interest" description="Disordered" evidence="1">
    <location>
        <begin position="311"/>
        <end position="331"/>
    </location>
</feature>
<proteinExistence type="predicted"/>
<sequence length="378" mass="40767">MLIPACAARSEGCSLHLDSIDDDMLQLVLSFVDEPSDWAHAATASRSMREAASLSNWQRRLRLHFGVDVDPSGLGLRPGDHPPFSEFRGLWRAYYDGGWTPLRVDHRLLRHLTWHALKQQHEFGKAPVAHRVEVSDGAADSDDSEGEEAWPAEARRGLRSAWLLQAAACALDPLWLTQNAPGSKAAAAVCTGAVLLDCQIDSAQPPELRRASTALLRALDACAARRLPLVADGVATGLCHVALLAVTARVAARCEEHDELSSLWAPAIDRGPAHLPRISPYLPGSPPFSGARHRPRTSAADSADHANAVARLGGRVSPLPARGAEPDRIGGEDACADHALRAQDHLAQHAREQHRPRRRGGGRSRRVGFGRCVGLVKG</sequence>
<evidence type="ECO:0008006" key="3">
    <source>
        <dbReference type="Google" id="ProtNLM"/>
    </source>
</evidence>
<accession>A0A7S3WXS3</accession>
<evidence type="ECO:0000256" key="1">
    <source>
        <dbReference type="SAM" id="MobiDB-lite"/>
    </source>
</evidence>
<evidence type="ECO:0000313" key="2">
    <source>
        <dbReference type="EMBL" id="CAE0583292.1"/>
    </source>
</evidence>
<dbReference type="AlphaFoldDB" id="A0A7S3WXS3"/>
<dbReference type="EMBL" id="HBIR01048484">
    <property type="protein sequence ID" value="CAE0583292.1"/>
    <property type="molecule type" value="Transcribed_RNA"/>
</dbReference>
<feature type="region of interest" description="Disordered" evidence="1">
    <location>
        <begin position="284"/>
        <end position="303"/>
    </location>
</feature>